<feature type="compositionally biased region" description="Polar residues" evidence="1">
    <location>
        <begin position="175"/>
        <end position="187"/>
    </location>
</feature>
<name>A0ABQ0CH41_9HYPO</name>
<feature type="compositionally biased region" description="Basic and acidic residues" evidence="1">
    <location>
        <begin position="82"/>
        <end position="91"/>
    </location>
</feature>
<protein>
    <recommendedName>
        <fullName evidence="4">DUF866 domain protein</fullName>
    </recommendedName>
</protein>
<accession>A0ABQ0CH41</accession>
<dbReference type="InterPro" id="IPR007175">
    <property type="entry name" value="Rpr2/Snm1/Rpp21"/>
</dbReference>
<dbReference type="Proteomes" id="UP001562357">
    <property type="component" value="Unassembled WGS sequence"/>
</dbReference>
<gene>
    <name evidence="2" type="primary">g1187</name>
    <name evidence="2" type="ORF">EsDP_00001187</name>
</gene>
<dbReference type="EMBL" id="BAAFGZ010000025">
    <property type="protein sequence ID" value="GAB0132760.1"/>
    <property type="molecule type" value="Genomic_DNA"/>
</dbReference>
<evidence type="ECO:0000313" key="3">
    <source>
        <dbReference type="Proteomes" id="UP001562357"/>
    </source>
</evidence>
<evidence type="ECO:0008006" key="4">
    <source>
        <dbReference type="Google" id="ProtNLM"/>
    </source>
</evidence>
<evidence type="ECO:0000256" key="1">
    <source>
        <dbReference type="SAM" id="MobiDB-lite"/>
    </source>
</evidence>
<feature type="region of interest" description="Disordered" evidence="1">
    <location>
        <begin position="72"/>
        <end position="193"/>
    </location>
</feature>
<organism evidence="2 3">
    <name type="scientific">Epichloe bromicola</name>
    <dbReference type="NCBI Taxonomy" id="79588"/>
    <lineage>
        <taxon>Eukaryota</taxon>
        <taxon>Fungi</taxon>
        <taxon>Dikarya</taxon>
        <taxon>Ascomycota</taxon>
        <taxon>Pezizomycotina</taxon>
        <taxon>Sordariomycetes</taxon>
        <taxon>Hypocreomycetidae</taxon>
        <taxon>Hypocreales</taxon>
        <taxon>Clavicipitaceae</taxon>
        <taxon>Epichloe</taxon>
    </lineage>
</organism>
<dbReference type="Pfam" id="PF04032">
    <property type="entry name" value="Rpr2"/>
    <property type="match status" value="1"/>
</dbReference>
<reference evidence="3" key="1">
    <citation type="submission" date="2024-06" db="EMBL/GenBank/DDBJ databases">
        <title>Draft Genome Sequences of Epichloe bromicola Strains Isolated from Elymus ciliaris.</title>
        <authorList>
            <consortium name="Epichloe bromicola genome sequencing consortium"/>
            <person name="Miura A."/>
            <person name="Imano S."/>
            <person name="Ashida A."/>
            <person name="Sato I."/>
            <person name="Chiba S."/>
            <person name="Tanaka A."/>
            <person name="Camagna M."/>
            <person name="Takemoto D."/>
        </authorList>
    </citation>
    <scope>NUCLEOTIDE SEQUENCE [LARGE SCALE GENOMIC DNA]</scope>
    <source>
        <strain evidence="3">DP</strain>
    </source>
</reference>
<comment type="caution">
    <text evidence="2">The sequence shown here is derived from an EMBL/GenBank/DDBJ whole genome shotgun (WGS) entry which is preliminary data.</text>
</comment>
<proteinExistence type="predicted"/>
<sequence>MASQRLAADVDFLTDAAHLLRQTAPETSAHLMRQRADLMHHNGLAQHELHRQHVCNACGHIMIPGQKTTLKLDGRPYPGIRKRGETKRSMDKAASTGPIKSITCGHCKRTTRISLPAPETVSRRKTPQAPAIKKNTNMPVMPESGLHDQKPASNAPNASSKKRAKNRRGGLQALLSGQEQKSSNSLSLADFVK</sequence>
<keyword evidence="3" id="KW-1185">Reference proteome</keyword>
<evidence type="ECO:0000313" key="2">
    <source>
        <dbReference type="EMBL" id="GAB0132760.1"/>
    </source>
</evidence>